<name>A0AA37UJH6_9PEZI</name>
<evidence type="ECO:0000256" key="5">
    <source>
        <dbReference type="ARBA" id="ARBA00022729"/>
    </source>
</evidence>
<feature type="signal peptide" evidence="16">
    <location>
        <begin position="1"/>
        <end position="18"/>
    </location>
</feature>
<dbReference type="EC" id="1.14.99.56" evidence="15"/>
<feature type="chain" id="PRO_5041377111" description="lytic cellulose monooxygenase (C4-dehydrogenating)" evidence="16">
    <location>
        <begin position="19"/>
        <end position="252"/>
    </location>
</feature>
<evidence type="ECO:0000256" key="10">
    <source>
        <dbReference type="ARBA" id="ARBA00023157"/>
    </source>
</evidence>
<feature type="domain" description="Auxiliary Activity family 9 catalytic" evidence="17">
    <location>
        <begin position="19"/>
        <end position="240"/>
    </location>
</feature>
<dbReference type="PANTHER" id="PTHR33353">
    <property type="entry name" value="PUTATIVE (AFU_ORTHOLOGUE AFUA_1G12560)-RELATED"/>
    <property type="match status" value="1"/>
</dbReference>
<evidence type="ECO:0000256" key="1">
    <source>
        <dbReference type="ARBA" id="ARBA00001973"/>
    </source>
</evidence>
<dbReference type="EMBL" id="BQXU01000031">
    <property type="protein sequence ID" value="GKT49664.1"/>
    <property type="molecule type" value="Genomic_DNA"/>
</dbReference>
<keyword evidence="4" id="KW-0479">Metal-binding</keyword>
<comment type="caution">
    <text evidence="18">The sequence shown here is derived from an EMBL/GenBank/DDBJ whole genome shotgun (WGS) entry which is preliminary data.</text>
</comment>
<dbReference type="InterPro" id="IPR005103">
    <property type="entry name" value="AA9_LPMO"/>
</dbReference>
<dbReference type="PANTHER" id="PTHR33353:SF10">
    <property type="entry name" value="ENDO-BETA-1,4-GLUCANASE D"/>
    <property type="match status" value="1"/>
</dbReference>
<evidence type="ECO:0000256" key="12">
    <source>
        <dbReference type="ARBA" id="ARBA00023326"/>
    </source>
</evidence>
<comment type="cofactor">
    <cofactor evidence="1">
        <name>Cu(2+)</name>
        <dbReference type="ChEBI" id="CHEBI:29036"/>
    </cofactor>
</comment>
<evidence type="ECO:0000256" key="11">
    <source>
        <dbReference type="ARBA" id="ARBA00023277"/>
    </source>
</evidence>
<reference evidence="18 19" key="1">
    <citation type="submission" date="2022-03" db="EMBL/GenBank/DDBJ databases">
        <title>Genome data of Colletotrichum spp.</title>
        <authorList>
            <person name="Utami Y.D."/>
            <person name="Hiruma K."/>
        </authorList>
    </citation>
    <scope>NUCLEOTIDE SEQUENCE [LARGE SCALE GENOMIC DNA]</scope>
    <source>
        <strain evidence="18 19">MAFF 239500</strain>
    </source>
</reference>
<dbReference type="Pfam" id="PF03443">
    <property type="entry name" value="AA9"/>
    <property type="match status" value="1"/>
</dbReference>
<dbReference type="Gene3D" id="2.70.50.70">
    <property type="match status" value="1"/>
</dbReference>
<evidence type="ECO:0000256" key="6">
    <source>
        <dbReference type="ARBA" id="ARBA00023001"/>
    </source>
</evidence>
<dbReference type="InterPro" id="IPR049892">
    <property type="entry name" value="AA9"/>
</dbReference>
<accession>A0AA37UJH6</accession>
<gene>
    <name evidence="18" type="ORF">ColSpa_09845</name>
</gene>
<dbReference type="GeneID" id="73330647"/>
<evidence type="ECO:0000256" key="4">
    <source>
        <dbReference type="ARBA" id="ARBA00022723"/>
    </source>
</evidence>
<keyword evidence="6" id="KW-0136">Cellulose degradation</keyword>
<dbReference type="GO" id="GO:0004497">
    <property type="term" value="F:monooxygenase activity"/>
    <property type="evidence" value="ECO:0007669"/>
    <property type="project" value="UniProtKB-KW"/>
</dbReference>
<dbReference type="GO" id="GO:0046872">
    <property type="term" value="F:metal ion binding"/>
    <property type="evidence" value="ECO:0007669"/>
    <property type="project" value="UniProtKB-KW"/>
</dbReference>
<keyword evidence="11" id="KW-0119">Carbohydrate metabolism</keyword>
<dbReference type="GO" id="GO:0030245">
    <property type="term" value="P:cellulose catabolic process"/>
    <property type="evidence" value="ECO:0007669"/>
    <property type="project" value="UniProtKB-KW"/>
</dbReference>
<evidence type="ECO:0000313" key="19">
    <source>
        <dbReference type="Proteomes" id="UP001055115"/>
    </source>
</evidence>
<evidence type="ECO:0000256" key="13">
    <source>
        <dbReference type="ARBA" id="ARBA00044502"/>
    </source>
</evidence>
<evidence type="ECO:0000256" key="14">
    <source>
        <dbReference type="ARBA" id="ARBA00045077"/>
    </source>
</evidence>
<dbReference type="AlphaFoldDB" id="A0AA37UJH6"/>
<sequence length="252" mass="26877">MVFKHLFGLTVGATAVSAHGLIDQLIINGKSYVGFNPTAAPWVPDQGTISWPSWNTDTGPVYGNNVGHPDIICQINATNAKISAVVPAGSDIPLHWTTWPDSHHGPIFAYLADCGGVCTNVDKTKLQWVKIAEEGRIQLGAGGGSPGFWVADQLIANDGNWTVRIPSSIKPGNYVLRHEILALHSAYDVGGAQFYPQCISIQITGSGTASPPGVVGQKLYSPTDPGVHFNIYNDESNPNYVMPGPALCKFEV</sequence>
<dbReference type="GO" id="GO:0005576">
    <property type="term" value="C:extracellular region"/>
    <property type="evidence" value="ECO:0007669"/>
    <property type="project" value="UniProtKB-SubCell"/>
</dbReference>
<dbReference type="Proteomes" id="UP001055115">
    <property type="component" value="Unassembled WGS sequence"/>
</dbReference>
<organism evidence="18 19">
    <name type="scientific">Colletotrichum spaethianum</name>
    <dbReference type="NCBI Taxonomy" id="700344"/>
    <lineage>
        <taxon>Eukaryota</taxon>
        <taxon>Fungi</taxon>
        <taxon>Dikarya</taxon>
        <taxon>Ascomycota</taxon>
        <taxon>Pezizomycotina</taxon>
        <taxon>Sordariomycetes</taxon>
        <taxon>Hypocreomycetidae</taxon>
        <taxon>Glomerellales</taxon>
        <taxon>Glomerellaceae</taxon>
        <taxon>Colletotrichum</taxon>
        <taxon>Colletotrichum spaethianum species complex</taxon>
    </lineage>
</organism>
<dbReference type="RefSeq" id="XP_049132014.1">
    <property type="nucleotide sequence ID" value="XM_049276057.1"/>
</dbReference>
<proteinExistence type="inferred from homology"/>
<evidence type="ECO:0000256" key="16">
    <source>
        <dbReference type="SAM" id="SignalP"/>
    </source>
</evidence>
<keyword evidence="19" id="KW-1185">Reference proteome</keyword>
<keyword evidence="3" id="KW-0964">Secreted</keyword>
<evidence type="ECO:0000256" key="2">
    <source>
        <dbReference type="ARBA" id="ARBA00004613"/>
    </source>
</evidence>
<comment type="catalytic activity">
    <reaction evidence="14">
        <text>[(1-&gt;4)-beta-D-glucosyl]n+m + reduced acceptor + O2 = 4-dehydro-beta-D-glucosyl-[(1-&gt;4)-beta-D-glucosyl]n-1 + [(1-&gt;4)-beta-D-glucosyl]m + acceptor + H2O.</text>
        <dbReference type="EC" id="1.14.99.56"/>
    </reaction>
</comment>
<evidence type="ECO:0000256" key="7">
    <source>
        <dbReference type="ARBA" id="ARBA00023002"/>
    </source>
</evidence>
<comment type="similarity">
    <text evidence="13">Belongs to the polysaccharide monooxygenase AA9 family.</text>
</comment>
<evidence type="ECO:0000256" key="8">
    <source>
        <dbReference type="ARBA" id="ARBA00023008"/>
    </source>
</evidence>
<evidence type="ECO:0000259" key="17">
    <source>
        <dbReference type="Pfam" id="PF03443"/>
    </source>
</evidence>
<evidence type="ECO:0000313" key="18">
    <source>
        <dbReference type="EMBL" id="GKT49664.1"/>
    </source>
</evidence>
<keyword evidence="7" id="KW-0560">Oxidoreductase</keyword>
<evidence type="ECO:0000256" key="15">
    <source>
        <dbReference type="ARBA" id="ARBA00047174"/>
    </source>
</evidence>
<protein>
    <recommendedName>
        <fullName evidence="15">lytic cellulose monooxygenase (C4-dehydrogenating)</fullName>
        <ecNumber evidence="15">1.14.99.56</ecNumber>
    </recommendedName>
</protein>
<evidence type="ECO:0000256" key="3">
    <source>
        <dbReference type="ARBA" id="ARBA00022525"/>
    </source>
</evidence>
<keyword evidence="10" id="KW-1015">Disulfide bond</keyword>
<keyword evidence="8" id="KW-0186">Copper</keyword>
<keyword evidence="9 18" id="KW-0503">Monooxygenase</keyword>
<dbReference type="CDD" id="cd21175">
    <property type="entry name" value="LPMO_AA9"/>
    <property type="match status" value="1"/>
</dbReference>
<comment type="subcellular location">
    <subcellularLocation>
        <location evidence="2">Secreted</location>
    </subcellularLocation>
</comment>
<keyword evidence="5 16" id="KW-0732">Signal</keyword>
<evidence type="ECO:0000256" key="9">
    <source>
        <dbReference type="ARBA" id="ARBA00023033"/>
    </source>
</evidence>
<keyword evidence="12" id="KW-0624">Polysaccharide degradation</keyword>